<dbReference type="FunFam" id="3.40.50.12240:FF:000002">
    <property type="entry name" value="Flagellum-specific ATP synthase FliI"/>
    <property type="match status" value="1"/>
</dbReference>
<evidence type="ECO:0000256" key="5">
    <source>
        <dbReference type="ARBA" id="ARBA00022840"/>
    </source>
</evidence>
<evidence type="ECO:0000256" key="6">
    <source>
        <dbReference type="ARBA" id="ARBA00022927"/>
    </source>
</evidence>
<name>A0A7X1E885_9BACT</name>
<dbReference type="InterPro" id="IPR050053">
    <property type="entry name" value="ATPase_alpha/beta_chains"/>
</dbReference>
<dbReference type="Gene3D" id="3.40.50.12240">
    <property type="match status" value="1"/>
</dbReference>
<dbReference type="EMBL" id="JACHVC010000007">
    <property type="protein sequence ID" value="MBC2606006.1"/>
    <property type="molecule type" value="Genomic_DNA"/>
</dbReference>
<evidence type="ECO:0000313" key="11">
    <source>
        <dbReference type="Proteomes" id="UP000526501"/>
    </source>
</evidence>
<comment type="catalytic activity">
    <reaction evidence="8">
        <text>ATP + H2O + cellular proteinSide 1 = ADP + phosphate + cellular proteinSide 2.</text>
        <dbReference type="EC" id="7.4.2.8"/>
    </reaction>
</comment>
<dbReference type="CDD" id="cd01136">
    <property type="entry name" value="ATPase_flagellum-secretory_path_III"/>
    <property type="match status" value="1"/>
</dbReference>
<dbReference type="PANTHER" id="PTHR15184">
    <property type="entry name" value="ATP SYNTHASE"/>
    <property type="match status" value="1"/>
</dbReference>
<accession>A0A7X1E885</accession>
<evidence type="ECO:0000256" key="7">
    <source>
        <dbReference type="ARBA" id="ARBA00022967"/>
    </source>
</evidence>
<dbReference type="Pfam" id="PF18269">
    <property type="entry name" value="T3SS_ATPase_C"/>
    <property type="match status" value="1"/>
</dbReference>
<dbReference type="InterPro" id="IPR005714">
    <property type="entry name" value="ATPase_T3SS_FliI/YscN"/>
</dbReference>
<reference evidence="10 11" key="1">
    <citation type="submission" date="2020-07" db="EMBL/GenBank/DDBJ databases">
        <authorList>
            <person name="Feng X."/>
        </authorList>
    </citation>
    <scope>NUCLEOTIDE SEQUENCE [LARGE SCALE GENOMIC DNA]</scope>
    <source>
        <strain evidence="10 11">JCM23202</strain>
    </source>
</reference>
<dbReference type="SUPFAM" id="SSF52540">
    <property type="entry name" value="P-loop containing nucleoside triphosphate hydrolases"/>
    <property type="match status" value="1"/>
</dbReference>
<organism evidence="10 11">
    <name type="scientific">Pelagicoccus albus</name>
    <dbReference type="NCBI Taxonomy" id="415222"/>
    <lineage>
        <taxon>Bacteria</taxon>
        <taxon>Pseudomonadati</taxon>
        <taxon>Verrucomicrobiota</taxon>
        <taxon>Opitutia</taxon>
        <taxon>Puniceicoccales</taxon>
        <taxon>Pelagicoccaceae</taxon>
        <taxon>Pelagicoccus</taxon>
    </lineage>
</organism>
<dbReference type="Pfam" id="PF02874">
    <property type="entry name" value="ATP-synt_ab_N"/>
    <property type="match status" value="1"/>
</dbReference>
<dbReference type="AlphaFoldDB" id="A0A7X1E885"/>
<dbReference type="InterPro" id="IPR003593">
    <property type="entry name" value="AAA+_ATPase"/>
</dbReference>
<evidence type="ECO:0000256" key="4">
    <source>
        <dbReference type="ARBA" id="ARBA00022741"/>
    </source>
</evidence>
<comment type="subcellular location">
    <subcellularLocation>
        <location evidence="1">Cytoplasm</location>
    </subcellularLocation>
</comment>
<evidence type="ECO:0000256" key="3">
    <source>
        <dbReference type="ARBA" id="ARBA00022490"/>
    </source>
</evidence>
<dbReference type="PANTHER" id="PTHR15184:SF9">
    <property type="entry name" value="SPI-1 TYPE 3 SECRETION SYSTEM ATPASE"/>
    <property type="match status" value="1"/>
</dbReference>
<dbReference type="CDD" id="cd18117">
    <property type="entry name" value="ATP-synt_flagellum-secretory_path_III_N"/>
    <property type="match status" value="1"/>
</dbReference>
<evidence type="ECO:0000256" key="8">
    <source>
        <dbReference type="ARBA" id="ARBA00034006"/>
    </source>
</evidence>
<gene>
    <name evidence="10" type="ORF">H5P27_08110</name>
</gene>
<comment type="caution">
    <text evidence="10">The sequence shown here is derived from an EMBL/GenBank/DDBJ whole genome shotgun (WGS) entry which is preliminary data.</text>
</comment>
<dbReference type="GO" id="GO:0005737">
    <property type="term" value="C:cytoplasm"/>
    <property type="evidence" value="ECO:0007669"/>
    <property type="project" value="UniProtKB-SubCell"/>
</dbReference>
<evidence type="ECO:0000256" key="1">
    <source>
        <dbReference type="ARBA" id="ARBA00004496"/>
    </source>
</evidence>
<evidence type="ECO:0000256" key="2">
    <source>
        <dbReference type="ARBA" id="ARBA00022448"/>
    </source>
</evidence>
<keyword evidence="5" id="KW-0067">ATP-binding</keyword>
<keyword evidence="4" id="KW-0547">Nucleotide-binding</keyword>
<keyword evidence="7" id="KW-1278">Translocase</keyword>
<dbReference type="GO" id="GO:0016887">
    <property type="term" value="F:ATP hydrolysis activity"/>
    <property type="evidence" value="ECO:0007669"/>
    <property type="project" value="InterPro"/>
</dbReference>
<dbReference type="GO" id="GO:0030254">
    <property type="term" value="P:protein secretion by the type III secretion system"/>
    <property type="evidence" value="ECO:0007669"/>
    <property type="project" value="InterPro"/>
</dbReference>
<proteinExistence type="predicted"/>
<evidence type="ECO:0000313" key="10">
    <source>
        <dbReference type="EMBL" id="MBC2606006.1"/>
    </source>
</evidence>
<keyword evidence="6" id="KW-0653">Protein transport</keyword>
<dbReference type="SMART" id="SM00382">
    <property type="entry name" value="AAA"/>
    <property type="match status" value="1"/>
</dbReference>
<sequence>MNRLLPDWAADIGSRVGALETHSHLGKVAQVTGLIVESEGPQASLGEVCEISSPGTSVKVYAEVVGFREQRILLMPLGDVAGVHPGCDVKLSSGFNKIPAGNEVLGRVVDGMGRPIDGLGSMHYQTPGAATGKVPNPLLRKRITEPFNTGVKAIDLFAPVGEGQRMGVFAGSGVGKSTLLGMLARGSSADVNVIALVGERGRELREFIEKDLGPEGMARTVVVVATSDQSAPMRLRAANMATSIAENFRDAGKRVLFLMDSVTRYAMAQREVGLAVGEPPASRGYTPSVFSTLPRLLERSGNSDRGTITAFYTVLVEGDDLNEPIADAVRGILDGHIVLSRALATSNHFPAIDVLESISRLRNDISTEDELATVGLARDYLALYRKNEDIVNLGAYVRGANAKIDSAIVANGRVMEFLKQSYSETVAREESYQKLGELIR</sequence>
<dbReference type="PROSITE" id="PS00152">
    <property type="entry name" value="ATPASE_ALPHA_BETA"/>
    <property type="match status" value="1"/>
</dbReference>
<keyword evidence="11" id="KW-1185">Reference proteome</keyword>
<feature type="domain" description="AAA+ ATPase" evidence="9">
    <location>
        <begin position="162"/>
        <end position="343"/>
    </location>
</feature>
<dbReference type="RefSeq" id="WP_185659892.1">
    <property type="nucleotide sequence ID" value="NZ_CAWPOO010000007.1"/>
</dbReference>
<dbReference type="GO" id="GO:0008564">
    <property type="term" value="F:protein-exporting ATPase activity"/>
    <property type="evidence" value="ECO:0007669"/>
    <property type="project" value="UniProtKB-EC"/>
</dbReference>
<evidence type="ECO:0000259" key="9">
    <source>
        <dbReference type="SMART" id="SM00382"/>
    </source>
</evidence>
<dbReference type="NCBIfam" id="TIGR01026">
    <property type="entry name" value="fliI_yscN"/>
    <property type="match status" value="1"/>
</dbReference>
<dbReference type="Pfam" id="PF00006">
    <property type="entry name" value="ATP-synt_ab"/>
    <property type="match status" value="1"/>
</dbReference>
<protein>
    <submittedName>
        <fullName evidence="10">FliI/YscN family ATPase</fullName>
    </submittedName>
</protein>
<dbReference type="GO" id="GO:0030257">
    <property type="term" value="C:type III protein secretion system complex"/>
    <property type="evidence" value="ECO:0007669"/>
    <property type="project" value="InterPro"/>
</dbReference>
<dbReference type="GO" id="GO:0046933">
    <property type="term" value="F:proton-transporting ATP synthase activity, rotational mechanism"/>
    <property type="evidence" value="ECO:0007669"/>
    <property type="project" value="TreeGrafter"/>
</dbReference>
<dbReference type="InterPro" id="IPR020003">
    <property type="entry name" value="ATPase_a/bsu_AS"/>
</dbReference>
<dbReference type="InterPro" id="IPR040627">
    <property type="entry name" value="T3SS_ATPase_C"/>
</dbReference>
<dbReference type="InterPro" id="IPR004100">
    <property type="entry name" value="ATPase_F1/V1/A1_a/bsu_N"/>
</dbReference>
<dbReference type="InterPro" id="IPR027417">
    <property type="entry name" value="P-loop_NTPase"/>
</dbReference>
<dbReference type="GO" id="GO:0005524">
    <property type="term" value="F:ATP binding"/>
    <property type="evidence" value="ECO:0007669"/>
    <property type="project" value="UniProtKB-KW"/>
</dbReference>
<keyword evidence="2" id="KW-0813">Transport</keyword>
<keyword evidence="3" id="KW-0963">Cytoplasm</keyword>
<dbReference type="Proteomes" id="UP000526501">
    <property type="component" value="Unassembled WGS sequence"/>
</dbReference>
<dbReference type="InterPro" id="IPR000194">
    <property type="entry name" value="ATPase_F1/V1/A1_a/bsu_nucl-bd"/>
</dbReference>